<protein>
    <submittedName>
        <fullName evidence="1">Uncharacterized protein</fullName>
    </submittedName>
</protein>
<dbReference type="Proteomes" id="UP000245802">
    <property type="component" value="Chromosome"/>
</dbReference>
<dbReference type="RefSeq" id="WP_010035119.1">
    <property type="nucleotide sequence ID" value="NZ_CP025958.1"/>
</dbReference>
<dbReference type="KEGG" id="gog:C1280_24070"/>
<organism evidence="1 2">
    <name type="scientific">Gemmata obscuriglobus</name>
    <dbReference type="NCBI Taxonomy" id="114"/>
    <lineage>
        <taxon>Bacteria</taxon>
        <taxon>Pseudomonadati</taxon>
        <taxon>Planctomycetota</taxon>
        <taxon>Planctomycetia</taxon>
        <taxon>Gemmatales</taxon>
        <taxon>Gemmataceae</taxon>
        <taxon>Gemmata</taxon>
    </lineage>
</organism>
<name>A0A2Z3H9U5_9BACT</name>
<gene>
    <name evidence="1" type="ORF">C1280_24070</name>
</gene>
<dbReference type="EMBL" id="CP025958">
    <property type="protein sequence ID" value="AWM39775.1"/>
    <property type="molecule type" value="Genomic_DNA"/>
</dbReference>
<reference evidence="1 2" key="1">
    <citation type="submission" date="2018-01" db="EMBL/GenBank/DDBJ databases">
        <title>G. obscuriglobus.</title>
        <authorList>
            <person name="Franke J."/>
            <person name="Blomberg W."/>
            <person name="Selmecki A."/>
        </authorList>
    </citation>
    <scope>NUCLEOTIDE SEQUENCE [LARGE SCALE GENOMIC DNA]</scope>
    <source>
        <strain evidence="1 2">DSM 5831</strain>
    </source>
</reference>
<evidence type="ECO:0000313" key="2">
    <source>
        <dbReference type="Proteomes" id="UP000245802"/>
    </source>
</evidence>
<dbReference type="AlphaFoldDB" id="A0A2Z3H9U5"/>
<accession>A0A2Z3H9U5</accession>
<sequence>MPGDIDLTMMCEDCCQPKPDYDLVCSTPCLLPNRVMVTITSTCPEFNAETGGSYVVYAENDGTPGTLWAVSAFGTGWGVFGHILCGGGDCGGYCYGPFRFDGGTFCSSIFAVAYECCTWSNQYSTGEAQPVVDANLYLYGGMYVLHIEDYGGGDPGCE</sequence>
<evidence type="ECO:0000313" key="1">
    <source>
        <dbReference type="EMBL" id="AWM39775.1"/>
    </source>
</evidence>
<keyword evidence="2" id="KW-1185">Reference proteome</keyword>
<proteinExistence type="predicted"/>